<reference evidence="3 5" key="1">
    <citation type="submission" date="2018-06" db="EMBL/GenBank/DDBJ databases">
        <authorList>
            <consortium name="Pathogen Informatics"/>
            <person name="Doyle S."/>
        </authorList>
    </citation>
    <scope>NUCLEOTIDE SEQUENCE [LARGE SCALE GENOMIC DNA]</scope>
    <source>
        <strain evidence="3 5">NCTC5052</strain>
    </source>
</reference>
<dbReference type="Proteomes" id="UP000254103">
    <property type="component" value="Unassembled WGS sequence"/>
</dbReference>
<dbReference type="EMBL" id="UGLJ01000007">
    <property type="protein sequence ID" value="STU48205.1"/>
    <property type="molecule type" value="Genomic_DNA"/>
</dbReference>
<evidence type="ECO:0000256" key="1">
    <source>
        <dbReference type="ARBA" id="ARBA00005260"/>
    </source>
</evidence>
<dbReference type="GO" id="GO:0045892">
    <property type="term" value="P:negative regulation of DNA-templated transcription"/>
    <property type="evidence" value="ECO:0007669"/>
    <property type="project" value="UniProtKB-ARBA"/>
</dbReference>
<dbReference type="GO" id="GO:0003677">
    <property type="term" value="F:DNA binding"/>
    <property type="evidence" value="ECO:0007669"/>
    <property type="project" value="InterPro"/>
</dbReference>
<dbReference type="PANTHER" id="PTHR33677">
    <property type="entry name" value="TRANSCRIPTIONAL REPRESSOR FRMR-RELATED"/>
    <property type="match status" value="1"/>
</dbReference>
<dbReference type="Pfam" id="PF02583">
    <property type="entry name" value="Trns_repr_metal"/>
    <property type="match status" value="1"/>
</dbReference>
<dbReference type="EMBL" id="UGLJ01000007">
    <property type="protein sequence ID" value="STU48768.1"/>
    <property type="molecule type" value="Genomic_DNA"/>
</dbReference>
<dbReference type="RefSeq" id="WP_040174907.1">
    <property type="nucleotide sequence ID" value="NZ_CAXOBJ010000043.1"/>
</dbReference>
<comment type="similarity">
    <text evidence="1">Belongs to the FrmR/RcnR family.</text>
</comment>
<organism evidence="3 5">
    <name type="scientific">Klebsiella pneumoniae</name>
    <dbReference type="NCBI Taxonomy" id="573"/>
    <lineage>
        <taxon>Bacteria</taxon>
        <taxon>Pseudomonadati</taxon>
        <taxon>Pseudomonadota</taxon>
        <taxon>Gammaproteobacteria</taxon>
        <taxon>Enterobacterales</taxon>
        <taxon>Enterobacteriaceae</taxon>
        <taxon>Klebsiella/Raoultella group</taxon>
        <taxon>Klebsiella</taxon>
        <taxon>Klebsiella pneumoniae complex</taxon>
    </lineage>
</organism>
<evidence type="ECO:0000256" key="2">
    <source>
        <dbReference type="ARBA" id="ARBA00041147"/>
    </source>
</evidence>
<accession>A0A377YPR6</accession>
<dbReference type="AlphaFoldDB" id="A0A377YPR6"/>
<gene>
    <name evidence="3" type="primary">rcnR_2</name>
    <name evidence="4" type="synonym">rcnR_3</name>
    <name evidence="3" type="ORF">NCTC5052_05733</name>
    <name evidence="4" type="ORF">NCTC5052_05841</name>
</gene>
<sequence length="91" mass="10239">MSHTQKDQKKLLARVRRINGQTASLEKALIDGEECLKVLQQVAAVRGAINGLMSELLEGHIREHLMNPLASEQERNADMEQIVAVVRSYMK</sequence>
<dbReference type="InterPro" id="IPR038390">
    <property type="entry name" value="Metal_Tscrpt_repr_sf"/>
</dbReference>
<evidence type="ECO:0000313" key="4">
    <source>
        <dbReference type="EMBL" id="STU48768.1"/>
    </source>
</evidence>
<dbReference type="PANTHER" id="PTHR33677:SF5">
    <property type="entry name" value="TRANSCRIPTIONAL REPRESSOR FRMR"/>
    <property type="match status" value="1"/>
</dbReference>
<dbReference type="Gene3D" id="1.20.58.1000">
    <property type="entry name" value="Metal-sensitive repressor, helix protomer"/>
    <property type="match status" value="1"/>
</dbReference>
<dbReference type="GO" id="GO:0046872">
    <property type="term" value="F:metal ion binding"/>
    <property type="evidence" value="ECO:0007669"/>
    <property type="project" value="InterPro"/>
</dbReference>
<name>A0A377YPR6_KLEPN</name>
<dbReference type="InterPro" id="IPR003735">
    <property type="entry name" value="Metal_Tscrpt_repr"/>
</dbReference>
<dbReference type="CDD" id="cd10153">
    <property type="entry name" value="RcnR-FrmR-like_DUF156"/>
    <property type="match status" value="1"/>
</dbReference>
<evidence type="ECO:0000313" key="5">
    <source>
        <dbReference type="Proteomes" id="UP000254103"/>
    </source>
</evidence>
<evidence type="ECO:0000313" key="3">
    <source>
        <dbReference type="EMBL" id="STU48205.1"/>
    </source>
</evidence>
<proteinExistence type="inferred from homology"/>
<protein>
    <recommendedName>
        <fullName evidence="2">Transcriptional repressor FrmR</fullName>
    </recommendedName>
</protein>